<dbReference type="InterPro" id="IPR036291">
    <property type="entry name" value="NAD(P)-bd_dom_sf"/>
</dbReference>
<dbReference type="EMBL" id="JBHSQV010000184">
    <property type="protein sequence ID" value="MFC5988731.1"/>
    <property type="molecule type" value="Genomic_DNA"/>
</dbReference>
<proteinExistence type="inferred from homology"/>
<dbReference type="InterPro" id="IPR001509">
    <property type="entry name" value="Epimerase_deHydtase"/>
</dbReference>
<dbReference type="SUPFAM" id="SSF51735">
    <property type="entry name" value="NAD(P)-binding Rossmann-fold domains"/>
    <property type="match status" value="1"/>
</dbReference>
<evidence type="ECO:0000256" key="1">
    <source>
        <dbReference type="ARBA" id="ARBA00007637"/>
    </source>
</evidence>
<dbReference type="RefSeq" id="WP_379896213.1">
    <property type="nucleotide sequence ID" value="NZ_CBCSCT010000006.1"/>
</dbReference>
<sequence length="335" mass="36836">MSRIDVSQDKQLSVFSGKTVLVTGGAGFLGSNVAKRLLPFAKKIYVYDDLFTGKLTSVPTDDKVEFIQGSVTDGHLLGDLIEQSAYVFHFAARNIILSTEQPFTDFQVNAQGTLQVLLQAMRSKGRLERIIYASTSSLYGNPPVLPAAENYYDVSTPYAASKMCGELLCMSYAKAFQLPVTALRFSNVFGPGQVSTNPYCGVVSKFMDRYIQGEPLTIYGDGTQTRDFTYVEDAMDAVMAAAVSEQTLGQVMNVGTGIETQVNELADMIKEVIGAPEHPVTYEKGRAIDTIYRRSVDISKLTALTGWLPKYPLKQGIKLTWEWFHADHGNEVSAI</sequence>
<dbReference type="PANTHER" id="PTHR43000">
    <property type="entry name" value="DTDP-D-GLUCOSE 4,6-DEHYDRATASE-RELATED"/>
    <property type="match status" value="1"/>
</dbReference>
<comment type="similarity">
    <text evidence="1">Belongs to the NAD(P)-dependent epimerase/dehydratase family.</text>
</comment>
<accession>A0ABW1IUI7</accession>
<dbReference type="Gene3D" id="3.40.50.720">
    <property type="entry name" value="NAD(P)-binding Rossmann-like Domain"/>
    <property type="match status" value="1"/>
</dbReference>
<evidence type="ECO:0000313" key="4">
    <source>
        <dbReference type="Proteomes" id="UP001596250"/>
    </source>
</evidence>
<organism evidence="3 4">
    <name type="scientific">Marinicrinis lubricantis</name>
    <dbReference type="NCBI Taxonomy" id="2086470"/>
    <lineage>
        <taxon>Bacteria</taxon>
        <taxon>Bacillati</taxon>
        <taxon>Bacillota</taxon>
        <taxon>Bacilli</taxon>
        <taxon>Bacillales</taxon>
        <taxon>Paenibacillaceae</taxon>
    </lineage>
</organism>
<evidence type="ECO:0000259" key="2">
    <source>
        <dbReference type="Pfam" id="PF01370"/>
    </source>
</evidence>
<comment type="caution">
    <text evidence="3">The sequence shown here is derived from an EMBL/GenBank/DDBJ whole genome shotgun (WGS) entry which is preliminary data.</text>
</comment>
<gene>
    <name evidence="3" type="ORF">ACFPXP_20195</name>
</gene>
<dbReference type="Pfam" id="PF01370">
    <property type="entry name" value="Epimerase"/>
    <property type="match status" value="1"/>
</dbReference>
<feature type="domain" description="NAD-dependent epimerase/dehydratase" evidence="2">
    <location>
        <begin position="20"/>
        <end position="255"/>
    </location>
</feature>
<reference evidence="4" key="1">
    <citation type="journal article" date="2019" name="Int. J. Syst. Evol. Microbiol.">
        <title>The Global Catalogue of Microorganisms (GCM) 10K type strain sequencing project: providing services to taxonomists for standard genome sequencing and annotation.</title>
        <authorList>
            <consortium name="The Broad Institute Genomics Platform"/>
            <consortium name="The Broad Institute Genome Sequencing Center for Infectious Disease"/>
            <person name="Wu L."/>
            <person name="Ma J."/>
        </authorList>
    </citation>
    <scope>NUCLEOTIDE SEQUENCE [LARGE SCALE GENOMIC DNA]</scope>
    <source>
        <strain evidence="4">CCM 8749</strain>
    </source>
</reference>
<evidence type="ECO:0000313" key="3">
    <source>
        <dbReference type="EMBL" id="MFC5988731.1"/>
    </source>
</evidence>
<name>A0ABW1IUI7_9BACL</name>
<dbReference type="Proteomes" id="UP001596250">
    <property type="component" value="Unassembled WGS sequence"/>
</dbReference>
<keyword evidence="4" id="KW-1185">Reference proteome</keyword>
<protein>
    <submittedName>
        <fullName evidence="3">NAD-dependent epimerase/dehydratase family protein</fullName>
    </submittedName>
</protein>